<dbReference type="eggNOG" id="COG3293">
    <property type="taxonomic scope" value="Bacteria"/>
</dbReference>
<dbReference type="PANTHER" id="PTHR30007">
    <property type="entry name" value="PHP DOMAIN PROTEIN"/>
    <property type="match status" value="1"/>
</dbReference>
<evidence type="ECO:0000313" key="4">
    <source>
        <dbReference type="EMBL" id="AHY45597.1"/>
    </source>
</evidence>
<dbReference type="GO" id="GO:0004803">
    <property type="term" value="F:transposase activity"/>
    <property type="evidence" value="ECO:0007669"/>
    <property type="project" value="InterPro"/>
</dbReference>
<dbReference type="STRING" id="42256.RradSPS_0314"/>
<dbReference type="GO" id="GO:0003677">
    <property type="term" value="F:DNA binding"/>
    <property type="evidence" value="ECO:0007669"/>
    <property type="project" value="InterPro"/>
</dbReference>
<dbReference type="KEGG" id="rrd:RradSPS_0314"/>
<proteinExistence type="predicted"/>
<protein>
    <submittedName>
        <fullName evidence="6">Transposase DDE domain</fullName>
    </submittedName>
</protein>
<feature type="compositionally biased region" description="Basic and acidic residues" evidence="1">
    <location>
        <begin position="192"/>
        <end position="203"/>
    </location>
</feature>
<keyword evidence="8" id="KW-1185">Reference proteome</keyword>
<dbReference type="Pfam" id="PF01609">
    <property type="entry name" value="DDE_Tnp_1"/>
    <property type="match status" value="1"/>
</dbReference>
<dbReference type="NCBIfam" id="NF033580">
    <property type="entry name" value="transpos_IS5_3"/>
    <property type="match status" value="1"/>
</dbReference>
<keyword evidence="2" id="KW-0472">Membrane</keyword>
<dbReference type="KEGG" id="rrd:RradSPS_2100"/>
<dbReference type="InterPro" id="IPR002559">
    <property type="entry name" value="Transposase_11"/>
</dbReference>
<feature type="compositionally biased region" description="Basic and acidic residues" evidence="1">
    <location>
        <begin position="56"/>
        <end position="75"/>
    </location>
</feature>
<dbReference type="EMBL" id="CP007514">
    <property type="protein sequence ID" value="AHY47305.1"/>
    <property type="molecule type" value="Genomic_DNA"/>
</dbReference>
<dbReference type="EMBL" id="CP007514">
    <property type="protein sequence ID" value="AHY46213.1"/>
    <property type="molecule type" value="Genomic_DNA"/>
</dbReference>
<evidence type="ECO:0000259" key="3">
    <source>
        <dbReference type="Pfam" id="PF01609"/>
    </source>
</evidence>
<dbReference type="GO" id="GO:0006313">
    <property type="term" value="P:DNA transposition"/>
    <property type="evidence" value="ECO:0007669"/>
    <property type="project" value="InterPro"/>
</dbReference>
<evidence type="ECO:0000256" key="2">
    <source>
        <dbReference type="SAM" id="Phobius"/>
    </source>
</evidence>
<feature type="region of interest" description="Disordered" evidence="1">
    <location>
        <begin position="150"/>
        <end position="171"/>
    </location>
</feature>
<name>A0A023X5M0_RUBRA</name>
<keyword evidence="2" id="KW-1133">Transmembrane helix</keyword>
<sequence length="262" mass="29711">MARPSHRGERHLVEAEDRIALARPAREVRTLADLLRPLQPLAARRHLGSLVGPCPDQERRGRGDRVGGERGRHGDPGPPARRGRQEPTERGGRKKGLLSPEDEALGRSRGGFSTKLHVACDGKGRPLSVVVTPGQRNGSTQLGWLLEGVRVPRPEGSPGRPRKRPEHLIGDRGYSFEGCRRLLRRRGISHTIPERKDQKERRAGRPGRRPGFDRETYRRRNVVERCMNRLKQWRAIATRYEKRAANYRAMVIIASLMMWLPS</sequence>
<feature type="region of interest" description="Disordered" evidence="1">
    <location>
        <begin position="188"/>
        <end position="216"/>
    </location>
</feature>
<accession>A0A023X5M0</accession>
<dbReference type="PATRIC" id="fig|42256.3.peg.2060"/>
<dbReference type="HOGENOM" id="CLU_055261_9_1_11"/>
<reference evidence="6 8" key="1">
    <citation type="submission" date="2014-03" db="EMBL/GenBank/DDBJ databases">
        <title>Complete genome sequence of the Radio-Resistant Rubrobacter radiotolerans RSPS-4.</title>
        <authorList>
            <person name="Egas C.C."/>
            <person name="Barroso C.C."/>
            <person name="Froufe H.J.C."/>
            <person name="Pacheco J.J."/>
            <person name="Albuquerque L.L."/>
            <person name="da Costa M.M.S."/>
        </authorList>
    </citation>
    <scope>NUCLEOTIDE SEQUENCE [LARGE SCALE GENOMIC DNA]</scope>
    <source>
        <strain evidence="6 8">RSPS-4</strain>
    </source>
</reference>
<gene>
    <name evidence="4" type="ORF">RradSPS_0314</name>
    <name evidence="5" type="ORF">RradSPS_0930</name>
    <name evidence="6" type="ORF">RradSPS_2022</name>
    <name evidence="7" type="ORF">RradSPS_2100</name>
</gene>
<evidence type="ECO:0000256" key="1">
    <source>
        <dbReference type="SAM" id="MobiDB-lite"/>
    </source>
</evidence>
<evidence type="ECO:0000313" key="8">
    <source>
        <dbReference type="Proteomes" id="UP000025229"/>
    </source>
</evidence>
<keyword evidence="2" id="KW-0812">Transmembrane</keyword>
<dbReference type="KEGG" id="rrd:RradSPS_0930"/>
<evidence type="ECO:0000313" key="7">
    <source>
        <dbReference type="EMBL" id="AHY47383.1"/>
    </source>
</evidence>
<dbReference type="AlphaFoldDB" id="A0A023X5M0"/>
<dbReference type="EMBL" id="CP007514">
    <property type="protein sequence ID" value="AHY47383.1"/>
    <property type="molecule type" value="Genomic_DNA"/>
</dbReference>
<evidence type="ECO:0000313" key="5">
    <source>
        <dbReference type="EMBL" id="AHY46213.1"/>
    </source>
</evidence>
<dbReference type="KEGG" id="rrd:RradSPS_2022"/>
<dbReference type="PANTHER" id="PTHR30007:SF1">
    <property type="entry name" value="BLR1914 PROTEIN"/>
    <property type="match status" value="1"/>
</dbReference>
<evidence type="ECO:0000313" key="6">
    <source>
        <dbReference type="EMBL" id="AHY47305.1"/>
    </source>
</evidence>
<dbReference type="EMBL" id="CP007514">
    <property type="protein sequence ID" value="AHY45597.1"/>
    <property type="molecule type" value="Genomic_DNA"/>
</dbReference>
<feature type="domain" description="Transposase IS4-like" evidence="3">
    <location>
        <begin position="108"/>
        <end position="257"/>
    </location>
</feature>
<organism evidence="6 8">
    <name type="scientific">Rubrobacter radiotolerans</name>
    <name type="common">Arthrobacter radiotolerans</name>
    <dbReference type="NCBI Taxonomy" id="42256"/>
    <lineage>
        <taxon>Bacteria</taxon>
        <taxon>Bacillati</taxon>
        <taxon>Actinomycetota</taxon>
        <taxon>Rubrobacteria</taxon>
        <taxon>Rubrobacterales</taxon>
        <taxon>Rubrobacteraceae</taxon>
        <taxon>Rubrobacter</taxon>
    </lineage>
</organism>
<feature type="transmembrane region" description="Helical" evidence="2">
    <location>
        <begin position="244"/>
        <end position="261"/>
    </location>
</feature>
<dbReference type="Proteomes" id="UP000025229">
    <property type="component" value="Chromosome"/>
</dbReference>
<feature type="region of interest" description="Disordered" evidence="1">
    <location>
        <begin position="43"/>
        <end position="110"/>
    </location>
</feature>